<dbReference type="KEGG" id="lax:APT61_00960"/>
<reference evidence="6 11" key="5">
    <citation type="submission" date="2024-01" db="EMBL/GenBank/DDBJ databases">
        <title>Comparative Genomics of Leclercia adecarboxylata Strains Isolated from Several Sources.</title>
        <authorList>
            <person name="Yescas-Zazueta V."/>
            <person name="Balbuena-Alonso M.G."/>
            <person name="Valencia D."/>
            <person name="Mendez-Pfeiffer P.A."/>
            <person name="Ballesteros-Monrreal M.G."/>
            <person name="Rocha-Gracia R.D.C."/>
            <person name="Barrios-Villa E."/>
        </authorList>
    </citation>
    <scope>NUCLEOTIDE SEQUENCE [LARGE SCALE GENOMIC DNA]</scope>
    <source>
        <strain evidence="6 11">33MEM</strain>
    </source>
</reference>
<gene>
    <name evidence="4 8" type="primary">cyaY</name>
    <name evidence="7" type="ORF">CRX53_21925</name>
    <name evidence="8" type="ORF">NCTC13032_07131</name>
    <name evidence="5" type="ORF">OEZ79_18305</name>
    <name evidence="6" type="ORF">VOF76_14550</name>
</gene>
<reference evidence="9" key="1">
    <citation type="submission" date="2017-09" db="EMBL/GenBank/DDBJ databases">
        <title>FDA dAtabase for Regulatory Grade micrObial Sequences (FDA-ARGOS): Supporting development and validation of Infectious Disease Dx tests.</title>
        <authorList>
            <person name="Minogue T."/>
            <person name="Wolcott M."/>
            <person name="Wasieloski L."/>
            <person name="Aguilar W."/>
            <person name="Moore D."/>
            <person name="Tallon L."/>
            <person name="Sadzewicz L."/>
            <person name="Ott S."/>
            <person name="Zhao X."/>
            <person name="Nagaraj S."/>
            <person name="Vavikolanu K."/>
            <person name="Aluvathingal J."/>
            <person name="Nadendla S."/>
            <person name="Sichtig H."/>
        </authorList>
    </citation>
    <scope>NUCLEOTIDE SEQUENCE [LARGE SCALE GENOMIC DNA]</scope>
    <source>
        <strain evidence="9">FDAARGOS_404</strain>
    </source>
</reference>
<dbReference type="GO" id="GO:0005829">
    <property type="term" value="C:cytosol"/>
    <property type="evidence" value="ECO:0007669"/>
    <property type="project" value="TreeGrafter"/>
</dbReference>
<dbReference type="PROSITE" id="PS50810">
    <property type="entry name" value="FRATAXIN_2"/>
    <property type="match status" value="1"/>
</dbReference>
<protein>
    <recommendedName>
        <fullName evidence="4">Iron-sulfur cluster assembly protein CyaY</fullName>
    </recommendedName>
</protein>
<reference evidence="8 10" key="3">
    <citation type="submission" date="2019-05" db="EMBL/GenBank/DDBJ databases">
        <authorList>
            <consortium name="Pathogen Informatics"/>
        </authorList>
    </citation>
    <scope>NUCLEOTIDE SEQUENCE [LARGE SCALE GENOMIC DNA]</scope>
    <source>
        <strain evidence="8 10">NCTC13032</strain>
    </source>
</reference>
<evidence type="ECO:0000313" key="9">
    <source>
        <dbReference type="Proteomes" id="UP000222768"/>
    </source>
</evidence>
<dbReference type="PANTHER" id="PTHR16821:SF2">
    <property type="entry name" value="FRATAXIN, MITOCHONDRIAL"/>
    <property type="match status" value="1"/>
</dbReference>
<dbReference type="Proteomes" id="UP000222768">
    <property type="component" value="Unassembled WGS sequence"/>
</dbReference>
<dbReference type="InterPro" id="IPR047584">
    <property type="entry name" value="CyaY"/>
</dbReference>
<organism evidence="8 10">
    <name type="scientific">Leclercia adecarboxylata</name>
    <dbReference type="NCBI Taxonomy" id="83655"/>
    <lineage>
        <taxon>Bacteria</taxon>
        <taxon>Pseudomonadati</taxon>
        <taxon>Pseudomonadota</taxon>
        <taxon>Gammaproteobacteria</taxon>
        <taxon>Enterobacterales</taxon>
        <taxon>Enterobacteriaceae</taxon>
        <taxon>Leclercia</taxon>
    </lineage>
</organism>
<dbReference type="Proteomes" id="UP001357437">
    <property type="component" value="Unassembled WGS sequence"/>
</dbReference>
<evidence type="ECO:0000313" key="11">
    <source>
        <dbReference type="Proteomes" id="UP001357437"/>
    </source>
</evidence>
<sequence>MNDSEFHRLADNLWQTIEERIDDWDGDSDIDCEINGGVLTLSFENGSKIIINRQEPLHQVWLATKQGGYHFDLKGDEWICDRSGEAFWDLLEQAATAQSGEEVSFRG</sequence>
<dbReference type="EMBL" id="LR590464">
    <property type="protein sequence ID" value="VTP82620.1"/>
    <property type="molecule type" value="Genomic_DNA"/>
</dbReference>
<dbReference type="GO" id="GO:0008198">
    <property type="term" value="F:ferrous iron binding"/>
    <property type="evidence" value="ECO:0007669"/>
    <property type="project" value="TreeGrafter"/>
</dbReference>
<comment type="similarity">
    <text evidence="1 4">Belongs to the frataxin family.</text>
</comment>
<proteinExistence type="inferred from homology"/>
<dbReference type="STRING" id="83655.APT61_00960"/>
<dbReference type="GO" id="GO:0016226">
    <property type="term" value="P:iron-sulfur cluster assembly"/>
    <property type="evidence" value="ECO:0007669"/>
    <property type="project" value="UniProtKB-UniRule"/>
</dbReference>
<evidence type="ECO:0000313" key="6">
    <source>
        <dbReference type="EMBL" id="MEC3937389.1"/>
    </source>
</evidence>
<dbReference type="Gene3D" id="3.30.920.10">
    <property type="entry name" value="Frataxin/CyaY"/>
    <property type="match status" value="1"/>
</dbReference>
<dbReference type="CDD" id="cd00503">
    <property type="entry name" value="Frataxin"/>
    <property type="match status" value="1"/>
</dbReference>
<dbReference type="SUPFAM" id="SSF55387">
    <property type="entry name" value="Frataxin/Nqo15-like"/>
    <property type="match status" value="1"/>
</dbReference>
<dbReference type="GeneID" id="30330440"/>
<dbReference type="EMBL" id="JAYMCU010000024">
    <property type="protein sequence ID" value="MEC3937389.1"/>
    <property type="molecule type" value="Genomic_DNA"/>
</dbReference>
<dbReference type="RefSeq" id="WP_032615144.1">
    <property type="nucleotide sequence ID" value="NZ_CBCXZU010000021.1"/>
</dbReference>
<evidence type="ECO:0000313" key="10">
    <source>
        <dbReference type="Proteomes" id="UP000310719"/>
    </source>
</evidence>
<keyword evidence="2 4" id="KW-0479">Metal-binding</keyword>
<dbReference type="NCBIfam" id="TIGR03421">
    <property type="entry name" value="FeS_CyaY"/>
    <property type="match status" value="1"/>
</dbReference>
<dbReference type="InterPro" id="IPR002908">
    <property type="entry name" value="Frataxin/CyaY"/>
</dbReference>
<dbReference type="FunFam" id="3.30.920.10:FF:000001">
    <property type="entry name" value="Iron-sulfur cluster assembly protein CyaY"/>
    <property type="match status" value="1"/>
</dbReference>
<dbReference type="Proteomes" id="UP001149314">
    <property type="component" value="Unassembled WGS sequence"/>
</dbReference>
<reference evidence="7" key="2">
    <citation type="submission" date="2017-09" db="EMBL/GenBank/DDBJ databases">
        <title>FDA dAtabase for Regulatory Grade micrObial Sequences (FDA-ARGOS): Supporting development and validation of Infectious Disease Dx tests.</title>
        <authorList>
            <person name="Minogue T."/>
            <person name="Wolcott M."/>
            <person name="Wasieloski L."/>
            <person name="Aguilar W."/>
            <person name="Moore D."/>
            <person name="Tallon L.J."/>
            <person name="Sadzewicz L."/>
            <person name="Ott S."/>
            <person name="Zhao X."/>
            <person name="Nagaraj S."/>
            <person name="Vavikolanu K."/>
            <person name="Aluvathingal J."/>
            <person name="Nadendla S."/>
            <person name="Sichtig H."/>
        </authorList>
    </citation>
    <scope>NUCLEOTIDE SEQUENCE</scope>
    <source>
        <strain evidence="7">FDAARGOS_404</strain>
    </source>
</reference>
<keyword evidence="11" id="KW-1185">Reference proteome</keyword>
<evidence type="ECO:0000256" key="4">
    <source>
        <dbReference type="HAMAP-Rule" id="MF_00142"/>
    </source>
</evidence>
<dbReference type="InterPro" id="IPR036524">
    <property type="entry name" value="Frataxin/CyaY_sf"/>
</dbReference>
<accession>A0A4U9IY84</accession>
<reference evidence="5" key="4">
    <citation type="journal article" date="2023" name="Genes Genomics">
        <title>Genomic insights of Leclercia adecarboxylata strains linked to an outbreak in public hospitals in Mexico.</title>
        <authorList>
            <person name="Barrios-Villa E."/>
            <person name="Pacheco-Flores B."/>
            <person name="Lozano-Zarain P."/>
            <person name="Del Campo-Ortega R."/>
            <person name="de Jesus Ascencio-Montiel I."/>
            <person name="Gonzalez-Leon M."/>
            <person name="Camorlinga-Ponce M."/>
            <person name="Gaytan Cervantes F.J."/>
            <person name="Gonzalez Torres C."/>
            <person name="Aguilar E."/>
            <person name="Gonzalez Ibarra J."/>
            <person name="Torres Lopez F.J."/>
            <person name="Rosas-Vargas H."/>
            <person name="Gonzalez-Bonilla C.R."/>
            <person name="Del Carmen Rocha-Gracia R."/>
        </authorList>
    </citation>
    <scope>NUCLEOTIDE SEQUENCE</scope>
    <source>
        <strain evidence="5">Lac40</strain>
    </source>
</reference>
<evidence type="ECO:0000256" key="3">
    <source>
        <dbReference type="ARBA" id="ARBA00023004"/>
    </source>
</evidence>
<evidence type="ECO:0000313" key="8">
    <source>
        <dbReference type="EMBL" id="VTP82620.1"/>
    </source>
</evidence>
<evidence type="ECO:0000256" key="2">
    <source>
        <dbReference type="ARBA" id="ARBA00022723"/>
    </source>
</evidence>
<dbReference type="SMART" id="SM01219">
    <property type="entry name" value="Frataxin_Cyay"/>
    <property type="match status" value="1"/>
</dbReference>
<name>A0A4U9IY84_9ENTR</name>
<dbReference type="Proteomes" id="UP000310719">
    <property type="component" value="Chromosome"/>
</dbReference>
<dbReference type="PROSITE" id="PS01344">
    <property type="entry name" value="FRATAXIN_1"/>
    <property type="match status" value="1"/>
</dbReference>
<keyword evidence="3 4" id="KW-0408">Iron</keyword>
<dbReference type="AlphaFoldDB" id="A0A4U9IY84"/>
<dbReference type="EMBL" id="JAOURS010000023">
    <property type="protein sequence ID" value="MDC6640193.1"/>
    <property type="molecule type" value="Genomic_DNA"/>
</dbReference>
<dbReference type="Pfam" id="PF01491">
    <property type="entry name" value="Frataxin_Cyay"/>
    <property type="match status" value="1"/>
</dbReference>
<dbReference type="GO" id="GO:0008199">
    <property type="term" value="F:ferric iron binding"/>
    <property type="evidence" value="ECO:0007669"/>
    <property type="project" value="InterPro"/>
</dbReference>
<dbReference type="PANTHER" id="PTHR16821">
    <property type="entry name" value="FRATAXIN"/>
    <property type="match status" value="1"/>
</dbReference>
<evidence type="ECO:0000313" key="7">
    <source>
        <dbReference type="EMBL" id="PHH06412.1"/>
    </source>
</evidence>
<evidence type="ECO:0000256" key="1">
    <source>
        <dbReference type="ARBA" id="ARBA00008183"/>
    </source>
</evidence>
<dbReference type="HAMAP" id="MF_00142">
    <property type="entry name" value="CyaY"/>
    <property type="match status" value="1"/>
</dbReference>
<evidence type="ECO:0000313" key="5">
    <source>
        <dbReference type="EMBL" id="MDC6640193.1"/>
    </source>
</evidence>
<dbReference type="EMBL" id="PDLK01000002">
    <property type="protein sequence ID" value="PHH06412.1"/>
    <property type="molecule type" value="Genomic_DNA"/>
</dbReference>
<dbReference type="InterPro" id="IPR020895">
    <property type="entry name" value="Frataxin_CS"/>
</dbReference>
<comment type="function">
    <text evidence="4">Involved in iron-sulfur (Fe-S) cluster assembly. May act as a regulator of Fe-S biogenesis.</text>
</comment>